<keyword evidence="4" id="KW-1185">Reference proteome</keyword>
<dbReference type="InterPro" id="IPR050471">
    <property type="entry name" value="AB_hydrolase"/>
</dbReference>
<dbReference type="RefSeq" id="WP_184477027.1">
    <property type="nucleotide sequence ID" value="NZ_JACHIV010000001.1"/>
</dbReference>
<evidence type="ECO:0000259" key="2">
    <source>
        <dbReference type="Pfam" id="PF00561"/>
    </source>
</evidence>
<protein>
    <submittedName>
        <fullName evidence="3">Pimeloyl-ACP methyl ester carboxylesterase</fullName>
    </submittedName>
</protein>
<dbReference type="InterPro" id="IPR029058">
    <property type="entry name" value="AB_hydrolase_fold"/>
</dbReference>
<evidence type="ECO:0000313" key="4">
    <source>
        <dbReference type="Proteomes" id="UP000580474"/>
    </source>
</evidence>
<accession>A0A840NB86</accession>
<dbReference type="PANTHER" id="PTHR43433:SF1">
    <property type="entry name" value="BLL5160 PROTEIN"/>
    <property type="match status" value="1"/>
</dbReference>
<keyword evidence="1" id="KW-0560">Oxidoreductase</keyword>
<proteinExistence type="predicted"/>
<dbReference type="GO" id="GO:0004601">
    <property type="term" value="F:peroxidase activity"/>
    <property type="evidence" value="ECO:0007669"/>
    <property type="project" value="UniProtKB-KW"/>
</dbReference>
<dbReference type="SUPFAM" id="SSF53474">
    <property type="entry name" value="alpha/beta-Hydrolases"/>
    <property type="match status" value="1"/>
</dbReference>
<reference evidence="3 4" key="1">
    <citation type="submission" date="2020-08" db="EMBL/GenBank/DDBJ databases">
        <title>Sequencing the genomes of 1000 actinobacteria strains.</title>
        <authorList>
            <person name="Klenk H.-P."/>
        </authorList>
    </citation>
    <scope>NUCLEOTIDE SEQUENCE [LARGE SCALE GENOMIC DNA]</scope>
    <source>
        <strain evidence="3 4">DSM 45582</strain>
    </source>
</reference>
<dbReference type="EMBL" id="JACHIV010000001">
    <property type="protein sequence ID" value="MBB5067478.1"/>
    <property type="molecule type" value="Genomic_DNA"/>
</dbReference>
<gene>
    <name evidence="3" type="ORF">BJ969_000566</name>
</gene>
<sequence length="299" mass="31549">MTSTLDTDTLTTGDGVRLRVWEHGPADAPTTLLLVHGWTLTTHTWDRVVDAVLSESNVRVVRFDLRGHGESEAAPAGSATIERCADDVAELIAQRVPTGPIVLAGHSMGGMTIMALAERHPELFAARIAGAALVATSSGDLAAPTLGLPAPIASVAHRAELGVRGVLAKSAGKRLSRNSRPLRPGMRWLLFGAGAERQDVADSADWVAACNPSNLAGFRKSLAEHDRAHALAALRSIPVVVLAGSADRLCPLPHSRRIADALPHARLLVYSGAGHMLPMERTDEVADRITELVGAADRS</sequence>
<dbReference type="InterPro" id="IPR000073">
    <property type="entry name" value="AB_hydrolase_1"/>
</dbReference>
<keyword evidence="1" id="KW-0575">Peroxidase</keyword>
<dbReference type="Gene3D" id="3.40.50.1820">
    <property type="entry name" value="alpha/beta hydrolase"/>
    <property type="match status" value="1"/>
</dbReference>
<dbReference type="AlphaFoldDB" id="A0A840NB86"/>
<dbReference type="PANTHER" id="PTHR43433">
    <property type="entry name" value="HYDROLASE, ALPHA/BETA FOLD FAMILY PROTEIN"/>
    <property type="match status" value="1"/>
</dbReference>
<dbReference type="InterPro" id="IPR000639">
    <property type="entry name" value="Epox_hydrolase-like"/>
</dbReference>
<organism evidence="3 4">
    <name type="scientific">Saccharopolyspora gloriosae</name>
    <dbReference type="NCBI Taxonomy" id="455344"/>
    <lineage>
        <taxon>Bacteria</taxon>
        <taxon>Bacillati</taxon>
        <taxon>Actinomycetota</taxon>
        <taxon>Actinomycetes</taxon>
        <taxon>Pseudonocardiales</taxon>
        <taxon>Pseudonocardiaceae</taxon>
        <taxon>Saccharopolyspora</taxon>
    </lineage>
</organism>
<dbReference type="PRINTS" id="PR00412">
    <property type="entry name" value="EPOXHYDRLASE"/>
</dbReference>
<feature type="domain" description="AB hydrolase-1" evidence="2">
    <location>
        <begin position="31"/>
        <end position="281"/>
    </location>
</feature>
<comment type="caution">
    <text evidence="3">The sequence shown here is derived from an EMBL/GenBank/DDBJ whole genome shotgun (WGS) entry which is preliminary data.</text>
</comment>
<dbReference type="Proteomes" id="UP000580474">
    <property type="component" value="Unassembled WGS sequence"/>
</dbReference>
<dbReference type="Pfam" id="PF00561">
    <property type="entry name" value="Abhydrolase_1"/>
    <property type="match status" value="1"/>
</dbReference>
<evidence type="ECO:0000256" key="1">
    <source>
        <dbReference type="ARBA" id="ARBA00022559"/>
    </source>
</evidence>
<name>A0A840NB86_9PSEU</name>
<evidence type="ECO:0000313" key="3">
    <source>
        <dbReference type="EMBL" id="MBB5067478.1"/>
    </source>
</evidence>